<proteinExistence type="predicted"/>
<evidence type="ECO:0000313" key="1">
    <source>
        <dbReference type="EMBL" id="EGR31002.1"/>
    </source>
</evidence>
<dbReference type="InParanoid" id="G0QUV2"/>
<protein>
    <submittedName>
        <fullName evidence="1">Uncharacterized protein</fullName>
    </submittedName>
</protein>
<name>G0QUV2_ICHMU</name>
<evidence type="ECO:0000313" key="2">
    <source>
        <dbReference type="Proteomes" id="UP000008983"/>
    </source>
</evidence>
<accession>G0QUV2</accession>
<dbReference type="EMBL" id="GL983924">
    <property type="protein sequence ID" value="EGR31002.1"/>
    <property type="molecule type" value="Genomic_DNA"/>
</dbReference>
<dbReference type="RefSeq" id="XP_004034488.1">
    <property type="nucleotide sequence ID" value="XM_004034440.1"/>
</dbReference>
<sequence>MFRFRKRSFSENFRRLSRYNCIQKYDQVVYGLSRRILGIYEGIKRIFDQFFRIRNVLKWGSCFQKRGCFIIKRTCSNLRRRAFRIRQSKFYQKRNCIKQNI</sequence>
<dbReference type="AlphaFoldDB" id="G0QUV2"/>
<reference evidence="1 2" key="1">
    <citation type="submission" date="2011-07" db="EMBL/GenBank/DDBJ databases">
        <authorList>
            <person name="Coyne R."/>
            <person name="Brami D."/>
            <person name="Johnson J."/>
            <person name="Hostetler J."/>
            <person name="Hannick L."/>
            <person name="Clark T."/>
            <person name="Cassidy-Hanley D."/>
            <person name="Inman J."/>
        </authorList>
    </citation>
    <scope>NUCLEOTIDE SEQUENCE [LARGE SCALE GENOMIC DNA]</scope>
    <source>
        <strain evidence="1 2">G5</strain>
    </source>
</reference>
<dbReference type="GeneID" id="14907129"/>
<organism evidence="1 2">
    <name type="scientific">Ichthyophthirius multifiliis</name>
    <name type="common">White spot disease agent</name>
    <name type="synonym">Ich</name>
    <dbReference type="NCBI Taxonomy" id="5932"/>
    <lineage>
        <taxon>Eukaryota</taxon>
        <taxon>Sar</taxon>
        <taxon>Alveolata</taxon>
        <taxon>Ciliophora</taxon>
        <taxon>Intramacronucleata</taxon>
        <taxon>Oligohymenophorea</taxon>
        <taxon>Hymenostomatida</taxon>
        <taxon>Ophryoglenina</taxon>
        <taxon>Ichthyophthirius</taxon>
    </lineage>
</organism>
<dbReference type="Proteomes" id="UP000008983">
    <property type="component" value="Unassembled WGS sequence"/>
</dbReference>
<keyword evidence="2" id="KW-1185">Reference proteome</keyword>
<gene>
    <name evidence="1" type="ORF">IMG5_119700</name>
</gene>